<comment type="caution">
    <text evidence="1">The sequence shown here is derived from an EMBL/GenBank/DDBJ whole genome shotgun (WGS) entry which is preliminary data.</text>
</comment>
<gene>
    <name evidence="1" type="ORF">MERR_LOCUS22829</name>
</gene>
<evidence type="ECO:0000313" key="1">
    <source>
        <dbReference type="EMBL" id="CAA7035594.1"/>
    </source>
</evidence>
<dbReference type="Proteomes" id="UP000467841">
    <property type="component" value="Unassembled WGS sequence"/>
</dbReference>
<keyword evidence="2" id="KW-1185">Reference proteome</keyword>
<sequence>MALPPYDPKFTIACSVAGSEYDPEHDASESAAVVAAELISYARLAKKLDSVRTEYSARYLLDNIACHQCLTVSKCLDFALKNGIPKAEDWPRLGSTATKPPPSYKPDLVSMKGEVVEPEYLDEALELLKYQAVGAKLHVFTPHIELQQEAIYCGPSGEPAKYVGLRDGIIVAVEKIYGKSIATVKVWYKKQFVIVKVALSRGFFSEDIELTLLLVDFCVPRLSID</sequence>
<dbReference type="AlphaFoldDB" id="A0A6D2JF88"/>
<dbReference type="EMBL" id="CACVBM020001160">
    <property type="protein sequence ID" value="CAA7035594.1"/>
    <property type="molecule type" value="Genomic_DNA"/>
</dbReference>
<accession>A0A6D2JF88</accession>
<dbReference type="OrthoDB" id="1042261at2759"/>
<proteinExistence type="predicted"/>
<protein>
    <submittedName>
        <fullName evidence="1">Uncharacterized protein</fullName>
    </submittedName>
</protein>
<evidence type="ECO:0000313" key="2">
    <source>
        <dbReference type="Proteomes" id="UP000467841"/>
    </source>
</evidence>
<reference evidence="1" key="1">
    <citation type="submission" date="2020-01" db="EMBL/GenBank/DDBJ databases">
        <authorList>
            <person name="Mishra B."/>
        </authorList>
    </citation>
    <scope>NUCLEOTIDE SEQUENCE [LARGE SCALE GENOMIC DNA]</scope>
</reference>
<name>A0A6D2JF88_9BRAS</name>
<organism evidence="1 2">
    <name type="scientific">Microthlaspi erraticum</name>
    <dbReference type="NCBI Taxonomy" id="1685480"/>
    <lineage>
        <taxon>Eukaryota</taxon>
        <taxon>Viridiplantae</taxon>
        <taxon>Streptophyta</taxon>
        <taxon>Embryophyta</taxon>
        <taxon>Tracheophyta</taxon>
        <taxon>Spermatophyta</taxon>
        <taxon>Magnoliopsida</taxon>
        <taxon>eudicotyledons</taxon>
        <taxon>Gunneridae</taxon>
        <taxon>Pentapetalae</taxon>
        <taxon>rosids</taxon>
        <taxon>malvids</taxon>
        <taxon>Brassicales</taxon>
        <taxon>Brassicaceae</taxon>
        <taxon>Coluteocarpeae</taxon>
        <taxon>Microthlaspi</taxon>
    </lineage>
</organism>